<dbReference type="InterPro" id="IPR009079">
    <property type="entry name" value="4_helix_cytokine-like_core"/>
</dbReference>
<sequence length="232" mass="25738">MTQESVPVIFENLSKVRMTYRAGLRSVAFVWMGVLMQGLDAGRAPKKHSAVSCRPKELTALTKTLVVASLKLFDKDNGEPLGIWAPGFPELQVEKDSPPQGSKVQCSLLFMAQGLKKVLEDQRDNLNPNSVELHKKLGSTVSNVNLLAACAKHTLGGECSLKPPPPQMPKDAFKKKQWSHTLLMTARAYLDWLELKFGQQSSKVKGKKMIQHKALQKKPTPQKYLEGSGYLL</sequence>
<reference evidence="2" key="1">
    <citation type="submission" date="2025-08" db="UniProtKB">
        <authorList>
            <consortium name="RefSeq"/>
        </authorList>
    </citation>
    <scope>IDENTIFICATION</scope>
</reference>
<accession>A0A6P8UZM2</accession>
<dbReference type="OrthoDB" id="8924031at2759"/>
<dbReference type="SUPFAM" id="SSF47266">
    <property type="entry name" value="4-helical cytokines"/>
    <property type="match status" value="1"/>
</dbReference>
<organism evidence="1 2">
    <name type="scientific">Gymnodraco acuticeps</name>
    <name type="common">Antarctic dragonfish</name>
    <dbReference type="NCBI Taxonomy" id="8218"/>
    <lineage>
        <taxon>Eukaryota</taxon>
        <taxon>Metazoa</taxon>
        <taxon>Chordata</taxon>
        <taxon>Craniata</taxon>
        <taxon>Vertebrata</taxon>
        <taxon>Euteleostomi</taxon>
        <taxon>Actinopterygii</taxon>
        <taxon>Neopterygii</taxon>
        <taxon>Teleostei</taxon>
        <taxon>Neoteleostei</taxon>
        <taxon>Acanthomorphata</taxon>
        <taxon>Eupercaria</taxon>
        <taxon>Perciformes</taxon>
        <taxon>Notothenioidei</taxon>
        <taxon>Bathydraconidae</taxon>
        <taxon>Gymnodraco</taxon>
    </lineage>
</organism>
<dbReference type="GeneID" id="117552005"/>
<dbReference type="KEGG" id="gacu:117552005"/>
<dbReference type="Gene3D" id="1.20.1250.10">
    <property type="match status" value="1"/>
</dbReference>
<name>A0A6P8UZM2_GYMAC</name>
<evidence type="ECO:0000313" key="1">
    <source>
        <dbReference type="Proteomes" id="UP000515161"/>
    </source>
</evidence>
<evidence type="ECO:0000313" key="2">
    <source>
        <dbReference type="RefSeq" id="XP_034081068.1"/>
    </source>
</evidence>
<dbReference type="RefSeq" id="XP_034081068.1">
    <property type="nucleotide sequence ID" value="XM_034225177.1"/>
</dbReference>
<keyword evidence="1" id="KW-1185">Reference proteome</keyword>
<dbReference type="AlphaFoldDB" id="A0A6P8UZM2"/>
<dbReference type="InParanoid" id="A0A6P8UZM2"/>
<gene>
    <name evidence="2" type="primary">LOC117552005</name>
</gene>
<proteinExistence type="predicted"/>
<protein>
    <submittedName>
        <fullName evidence="2">Uncharacterized protein LOC117552005</fullName>
    </submittedName>
</protein>
<dbReference type="Proteomes" id="UP000515161">
    <property type="component" value="Unplaced"/>
</dbReference>